<keyword evidence="1" id="KW-0812">Transmembrane</keyword>
<dbReference type="EMBL" id="PFDX01000013">
    <property type="protein sequence ID" value="PJE57562.1"/>
    <property type="molecule type" value="Genomic_DNA"/>
</dbReference>
<keyword evidence="1" id="KW-1133">Transmembrane helix</keyword>
<comment type="caution">
    <text evidence="2">The sequence shown here is derived from an EMBL/GenBank/DDBJ whole genome shotgun (WGS) entry which is preliminary data.</text>
</comment>
<evidence type="ECO:0000313" key="2">
    <source>
        <dbReference type="EMBL" id="PJE57562.1"/>
    </source>
</evidence>
<feature type="transmembrane region" description="Helical" evidence="1">
    <location>
        <begin position="47"/>
        <end position="68"/>
    </location>
</feature>
<gene>
    <name evidence="2" type="ORF">COU82_01250</name>
</gene>
<dbReference type="AlphaFoldDB" id="A0A2M8KCA5"/>
<feature type="transmembrane region" description="Helical" evidence="1">
    <location>
        <begin position="12"/>
        <end position="35"/>
    </location>
</feature>
<sequence>MDRFLIKLERFSAWILLILVILYIISGYGITKGIIDPVFSKYLHDKLLAIPFFIFFVLHVGIASRYALMRWGVFKTAKSANIYTIIFSLALLILFFWFYFL</sequence>
<feature type="transmembrane region" description="Helical" evidence="1">
    <location>
        <begin position="80"/>
        <end position="100"/>
    </location>
</feature>
<accession>A0A2M8KCA5</accession>
<reference evidence="3" key="1">
    <citation type="submission" date="2017-09" db="EMBL/GenBank/DDBJ databases">
        <title>Depth-based differentiation of microbial function through sediment-hosted aquifers and enrichment of novel symbionts in the deep terrestrial subsurface.</title>
        <authorList>
            <person name="Probst A.J."/>
            <person name="Ladd B."/>
            <person name="Jarett J.K."/>
            <person name="Geller-Mcgrath D.E."/>
            <person name="Sieber C.M.K."/>
            <person name="Emerson J.B."/>
            <person name="Anantharaman K."/>
            <person name="Thomas B.C."/>
            <person name="Malmstrom R."/>
            <person name="Stieglmeier M."/>
            <person name="Klingl A."/>
            <person name="Woyke T."/>
            <person name="Ryan C.M."/>
            <person name="Banfield J.F."/>
        </authorList>
    </citation>
    <scope>NUCLEOTIDE SEQUENCE [LARGE SCALE GENOMIC DNA]</scope>
</reference>
<name>A0A2M8KCA5_9BACT</name>
<protein>
    <submittedName>
        <fullName evidence="2">Uncharacterized protein</fullName>
    </submittedName>
</protein>
<proteinExistence type="predicted"/>
<dbReference type="Proteomes" id="UP000231648">
    <property type="component" value="Unassembled WGS sequence"/>
</dbReference>
<organism evidence="2 3">
    <name type="scientific">Candidatus Portnoybacteria bacterium CG10_big_fil_rev_8_21_14_0_10_38_18</name>
    <dbReference type="NCBI Taxonomy" id="1974813"/>
    <lineage>
        <taxon>Bacteria</taxon>
        <taxon>Candidatus Portnoyibacteriota</taxon>
    </lineage>
</organism>
<evidence type="ECO:0000256" key="1">
    <source>
        <dbReference type="SAM" id="Phobius"/>
    </source>
</evidence>
<keyword evidence="1" id="KW-0472">Membrane</keyword>
<evidence type="ECO:0000313" key="3">
    <source>
        <dbReference type="Proteomes" id="UP000231648"/>
    </source>
</evidence>